<evidence type="ECO:0000313" key="3">
    <source>
        <dbReference type="Proteomes" id="UP000728032"/>
    </source>
</evidence>
<sequence>MVNYESYLRPECNDILNKFDKWSLSKDIIDSNISAFNKFINQHNSEDLVFKNIIITHKLKMDKINNESPVSPHHENIKPGANTGAIPKRVSSSISRNTESNVSTGSIRSIREKFEKLSQNSKTGK</sequence>
<feature type="compositionally biased region" description="Polar residues" evidence="1">
    <location>
        <begin position="90"/>
        <end position="107"/>
    </location>
</feature>
<keyword evidence="3" id="KW-1185">Reference proteome</keyword>
<accession>A0A7R9LZC4</accession>
<evidence type="ECO:0000256" key="1">
    <source>
        <dbReference type="SAM" id="MobiDB-lite"/>
    </source>
</evidence>
<organism evidence="2">
    <name type="scientific">Oppiella nova</name>
    <dbReference type="NCBI Taxonomy" id="334625"/>
    <lineage>
        <taxon>Eukaryota</taxon>
        <taxon>Metazoa</taxon>
        <taxon>Ecdysozoa</taxon>
        <taxon>Arthropoda</taxon>
        <taxon>Chelicerata</taxon>
        <taxon>Arachnida</taxon>
        <taxon>Acari</taxon>
        <taxon>Acariformes</taxon>
        <taxon>Sarcoptiformes</taxon>
        <taxon>Oribatida</taxon>
        <taxon>Brachypylina</taxon>
        <taxon>Oppioidea</taxon>
        <taxon>Oppiidae</taxon>
        <taxon>Oppiella</taxon>
    </lineage>
</organism>
<name>A0A7R9LZC4_9ACAR</name>
<dbReference type="EMBL" id="OC918987">
    <property type="protein sequence ID" value="CAD7650502.1"/>
    <property type="molecule type" value="Genomic_DNA"/>
</dbReference>
<proteinExistence type="predicted"/>
<protein>
    <submittedName>
        <fullName evidence="2">Uncharacterized protein</fullName>
    </submittedName>
</protein>
<dbReference type="EMBL" id="CAJPVJ010004162">
    <property type="protein sequence ID" value="CAG2168353.1"/>
    <property type="molecule type" value="Genomic_DNA"/>
</dbReference>
<evidence type="ECO:0000313" key="2">
    <source>
        <dbReference type="EMBL" id="CAD7650502.1"/>
    </source>
</evidence>
<dbReference type="AlphaFoldDB" id="A0A7R9LZC4"/>
<dbReference type="Proteomes" id="UP000728032">
    <property type="component" value="Unassembled WGS sequence"/>
</dbReference>
<gene>
    <name evidence="2" type="ORF">ONB1V03_LOCUS7843</name>
</gene>
<reference evidence="2" key="1">
    <citation type="submission" date="2020-11" db="EMBL/GenBank/DDBJ databases">
        <authorList>
            <person name="Tran Van P."/>
        </authorList>
    </citation>
    <scope>NUCLEOTIDE SEQUENCE</scope>
</reference>
<feature type="region of interest" description="Disordered" evidence="1">
    <location>
        <begin position="65"/>
        <end position="125"/>
    </location>
</feature>